<feature type="chain" id="PRO_5037954118" evidence="1">
    <location>
        <begin position="24"/>
        <end position="149"/>
    </location>
</feature>
<dbReference type="KEGG" id="aiq:Azoinq_11385"/>
<dbReference type="Pfam" id="PF08896">
    <property type="entry name" value="DUF1842"/>
    <property type="match status" value="1"/>
</dbReference>
<dbReference type="Proteomes" id="UP000683428">
    <property type="component" value="Chromosome"/>
</dbReference>
<dbReference type="EMBL" id="CP064782">
    <property type="protein sequence ID" value="QWT48451.1"/>
    <property type="molecule type" value="Genomic_DNA"/>
</dbReference>
<evidence type="ECO:0000256" key="1">
    <source>
        <dbReference type="SAM" id="SignalP"/>
    </source>
</evidence>
<gene>
    <name evidence="3" type="ORF">Azoinq_11385</name>
</gene>
<name>A0A975XU59_9RHOO</name>
<accession>A0A975XU59</accession>
<dbReference type="AlphaFoldDB" id="A0A975XU59"/>
<organism evidence="3 4">
    <name type="scientific">Azospira inquinata</name>
    <dbReference type="NCBI Taxonomy" id="2785627"/>
    <lineage>
        <taxon>Bacteria</taxon>
        <taxon>Pseudomonadati</taxon>
        <taxon>Pseudomonadota</taxon>
        <taxon>Betaproteobacteria</taxon>
        <taxon>Rhodocyclales</taxon>
        <taxon>Rhodocyclaceae</taxon>
        <taxon>Azospira</taxon>
    </lineage>
</organism>
<keyword evidence="4" id="KW-1185">Reference proteome</keyword>
<reference evidence="3" key="1">
    <citation type="submission" date="2020-11" db="EMBL/GenBank/DDBJ databases">
        <title>Azospira inquinata sp. nov.</title>
        <authorList>
            <person name="Moe W.M."/>
            <person name="Mikes M.C."/>
        </authorList>
    </citation>
    <scope>NUCLEOTIDE SEQUENCE</scope>
    <source>
        <strain evidence="3">Azo-3</strain>
    </source>
</reference>
<dbReference type="RefSeq" id="WP_216128991.1">
    <property type="nucleotide sequence ID" value="NZ_CP064782.1"/>
</dbReference>
<evidence type="ECO:0000313" key="4">
    <source>
        <dbReference type="Proteomes" id="UP000683428"/>
    </source>
</evidence>
<feature type="domain" description="DUF1842" evidence="2">
    <location>
        <begin position="34"/>
        <end position="96"/>
    </location>
</feature>
<dbReference type="InterPro" id="IPR014992">
    <property type="entry name" value="DUF1842"/>
</dbReference>
<keyword evidence="1" id="KW-0732">Signal</keyword>
<proteinExistence type="predicted"/>
<protein>
    <submittedName>
        <fullName evidence="3">DUF1842 domain-containing protein</fullName>
    </submittedName>
</protein>
<evidence type="ECO:0000259" key="2">
    <source>
        <dbReference type="Pfam" id="PF08896"/>
    </source>
</evidence>
<evidence type="ECO:0000313" key="3">
    <source>
        <dbReference type="EMBL" id="QWT48451.1"/>
    </source>
</evidence>
<feature type="signal peptide" evidence="1">
    <location>
        <begin position="1"/>
        <end position="23"/>
    </location>
</feature>
<sequence length="149" mass="15538">MNKHSCAALLSLLALSVPAAVLAADEAPAKEVNAFKACYSTAKAKPGAPVVKLDVVVDSAPERKAVGTGTVNWGSLGPAFKPIKAPISGPWYFMCTMKSCSLRFDFSSAPGARGLKGMLVVPNWGAPGILKYEFEGSHGEVEQKAAVCN</sequence>